<dbReference type="InterPro" id="IPR006450">
    <property type="entry name" value="Phage_HK97_gp6-like"/>
</dbReference>
<dbReference type="Pfam" id="PF05135">
    <property type="entry name" value="Phage_connect_1"/>
    <property type="match status" value="1"/>
</dbReference>
<keyword evidence="2" id="KW-1185">Reference proteome</keyword>
<evidence type="ECO:0000313" key="1">
    <source>
        <dbReference type="EMBL" id="MBB4633668.1"/>
    </source>
</evidence>
<name>A0A7W7FAG6_9SPHN</name>
<evidence type="ECO:0000313" key="2">
    <source>
        <dbReference type="Proteomes" id="UP000566324"/>
    </source>
</evidence>
<comment type="caution">
    <text evidence="1">The sequence shown here is derived from an EMBL/GenBank/DDBJ whole genome shotgun (WGS) entry which is preliminary data.</text>
</comment>
<dbReference type="RefSeq" id="WP_184071489.1">
    <property type="nucleotide sequence ID" value="NZ_JACHNZ010000051.1"/>
</dbReference>
<dbReference type="InterPro" id="IPR011738">
    <property type="entry name" value="Phage_CHP"/>
</dbReference>
<dbReference type="EMBL" id="JACHNZ010000051">
    <property type="protein sequence ID" value="MBB4633668.1"/>
    <property type="molecule type" value="Genomic_DNA"/>
</dbReference>
<proteinExistence type="predicted"/>
<evidence type="ECO:0008006" key="3">
    <source>
        <dbReference type="Google" id="ProtNLM"/>
    </source>
</evidence>
<protein>
    <recommendedName>
        <fullName evidence="3">Phage gp6-like head-tail connector protein</fullName>
    </recommendedName>
</protein>
<sequence>MSAPLAVSLGEVKAYLRIDGADEDALLAGLVRSAAALCEAFTGQVLIAEARSETVAAGGQWRRLAATPVRSFEGAFVGEDAAAFDSLTDASGDGWVRVSGSTAARVVVEAGLAEDWNGVPEPLRQGIVRLAAHLYANRDAAGDAGPPAAVAALWRPWRRMRLA</sequence>
<gene>
    <name evidence="1" type="ORF">GGQ98_003317</name>
</gene>
<dbReference type="NCBIfam" id="TIGR01560">
    <property type="entry name" value="put_DNA_pack"/>
    <property type="match status" value="1"/>
</dbReference>
<dbReference type="Proteomes" id="UP000566324">
    <property type="component" value="Unassembled WGS sequence"/>
</dbReference>
<dbReference type="AlphaFoldDB" id="A0A7W7FAG6"/>
<dbReference type="CDD" id="cd08054">
    <property type="entry name" value="gp6"/>
    <property type="match status" value="1"/>
</dbReference>
<accession>A0A7W7FAG6</accession>
<dbReference type="NCBIfam" id="TIGR02215">
    <property type="entry name" value="phage_chp_gp8"/>
    <property type="match status" value="2"/>
</dbReference>
<reference evidence="1 2" key="1">
    <citation type="submission" date="2020-08" db="EMBL/GenBank/DDBJ databases">
        <title>Genomic Encyclopedia of Type Strains, Phase IV (KMG-IV): sequencing the most valuable type-strain genomes for metagenomic binning, comparative biology and taxonomic classification.</title>
        <authorList>
            <person name="Goeker M."/>
        </authorList>
    </citation>
    <scope>NUCLEOTIDE SEQUENCE [LARGE SCALE GENOMIC DNA]</scope>
    <source>
        <strain evidence="1 2">DSM 17328</strain>
    </source>
</reference>
<organism evidence="1 2">
    <name type="scientific">Sphingosinicella soli</name>
    <dbReference type="NCBI Taxonomy" id="333708"/>
    <lineage>
        <taxon>Bacteria</taxon>
        <taxon>Pseudomonadati</taxon>
        <taxon>Pseudomonadota</taxon>
        <taxon>Alphaproteobacteria</taxon>
        <taxon>Sphingomonadales</taxon>
        <taxon>Sphingosinicellaceae</taxon>
        <taxon>Sphingosinicella</taxon>
    </lineage>
</organism>
<dbReference type="Gene3D" id="1.10.3230.30">
    <property type="entry name" value="Phage gp6-like head-tail connector protein"/>
    <property type="match status" value="1"/>
</dbReference>
<dbReference type="InterPro" id="IPR021146">
    <property type="entry name" value="Phage_gp6-like_head-tail"/>
</dbReference>